<organism evidence="7 8">
    <name type="scientific">Ridgeia piscesae</name>
    <name type="common">Tubeworm</name>
    <dbReference type="NCBI Taxonomy" id="27915"/>
    <lineage>
        <taxon>Eukaryota</taxon>
        <taxon>Metazoa</taxon>
        <taxon>Spiralia</taxon>
        <taxon>Lophotrochozoa</taxon>
        <taxon>Annelida</taxon>
        <taxon>Polychaeta</taxon>
        <taxon>Sedentaria</taxon>
        <taxon>Canalipalpata</taxon>
        <taxon>Sabellida</taxon>
        <taxon>Siboglinidae</taxon>
        <taxon>Ridgeia</taxon>
    </lineage>
</organism>
<evidence type="ECO:0000256" key="1">
    <source>
        <dbReference type="ARBA" id="ARBA00022723"/>
    </source>
</evidence>
<dbReference type="AlphaFoldDB" id="A0AAD9KA10"/>
<keyword evidence="8" id="KW-1185">Reference proteome</keyword>
<dbReference type="InterPro" id="IPR013087">
    <property type="entry name" value="Znf_C2H2_type"/>
</dbReference>
<dbReference type="InterPro" id="IPR036236">
    <property type="entry name" value="Znf_C2H2_sf"/>
</dbReference>
<evidence type="ECO:0000256" key="3">
    <source>
        <dbReference type="ARBA" id="ARBA00022771"/>
    </source>
</evidence>
<dbReference type="SUPFAM" id="SSF57667">
    <property type="entry name" value="beta-beta-alpha zinc fingers"/>
    <property type="match status" value="1"/>
</dbReference>
<dbReference type="PANTHER" id="PTHR24379">
    <property type="entry name" value="KRAB AND ZINC FINGER DOMAIN-CONTAINING"/>
    <property type="match status" value="1"/>
</dbReference>
<evidence type="ECO:0000259" key="6">
    <source>
        <dbReference type="PROSITE" id="PS50157"/>
    </source>
</evidence>
<evidence type="ECO:0000256" key="4">
    <source>
        <dbReference type="ARBA" id="ARBA00022833"/>
    </source>
</evidence>
<evidence type="ECO:0000313" key="7">
    <source>
        <dbReference type="EMBL" id="KAK2167255.1"/>
    </source>
</evidence>
<dbReference type="PANTHER" id="PTHR24379:SF121">
    <property type="entry name" value="C2H2-TYPE DOMAIN-CONTAINING PROTEIN"/>
    <property type="match status" value="1"/>
</dbReference>
<dbReference type="PROSITE" id="PS00028">
    <property type="entry name" value="ZINC_FINGER_C2H2_1"/>
    <property type="match status" value="2"/>
</dbReference>
<keyword evidence="4" id="KW-0862">Zinc</keyword>
<keyword evidence="1" id="KW-0479">Metal-binding</keyword>
<dbReference type="Proteomes" id="UP001209878">
    <property type="component" value="Unassembled WGS sequence"/>
</dbReference>
<dbReference type="PROSITE" id="PS50157">
    <property type="entry name" value="ZINC_FINGER_C2H2_2"/>
    <property type="match status" value="3"/>
</dbReference>
<evidence type="ECO:0000313" key="8">
    <source>
        <dbReference type="Proteomes" id="UP001209878"/>
    </source>
</evidence>
<name>A0AAD9KA10_RIDPI</name>
<dbReference type="EMBL" id="JAODUO010001283">
    <property type="protein sequence ID" value="KAK2167255.1"/>
    <property type="molecule type" value="Genomic_DNA"/>
</dbReference>
<proteinExistence type="predicted"/>
<dbReference type="Pfam" id="PF00096">
    <property type="entry name" value="zf-C2H2"/>
    <property type="match status" value="1"/>
</dbReference>
<evidence type="ECO:0000256" key="2">
    <source>
        <dbReference type="ARBA" id="ARBA00022737"/>
    </source>
</evidence>
<keyword evidence="3 5" id="KW-0863">Zinc-finger</keyword>
<evidence type="ECO:0000256" key="5">
    <source>
        <dbReference type="PROSITE-ProRule" id="PRU00042"/>
    </source>
</evidence>
<comment type="caution">
    <text evidence="7">The sequence shown here is derived from an EMBL/GenBank/DDBJ whole genome shotgun (WGS) entry which is preliminary data.</text>
</comment>
<feature type="domain" description="C2H2-type" evidence="6">
    <location>
        <begin position="106"/>
        <end position="133"/>
    </location>
</feature>
<accession>A0AAD9KA10</accession>
<dbReference type="FunFam" id="3.30.160.60:FF:000624">
    <property type="entry name" value="zinc finger protein 697"/>
    <property type="match status" value="1"/>
</dbReference>
<protein>
    <recommendedName>
        <fullName evidence="6">C2H2-type domain-containing protein</fullName>
    </recommendedName>
</protein>
<gene>
    <name evidence="7" type="ORF">NP493_1283g00056</name>
</gene>
<dbReference type="GO" id="GO:0008270">
    <property type="term" value="F:zinc ion binding"/>
    <property type="evidence" value="ECO:0007669"/>
    <property type="project" value="UniProtKB-KW"/>
</dbReference>
<dbReference type="Gene3D" id="3.30.160.60">
    <property type="entry name" value="Classic Zinc Finger"/>
    <property type="match status" value="3"/>
</dbReference>
<dbReference type="SMART" id="SM00355">
    <property type="entry name" value="ZnF_C2H2"/>
    <property type="match status" value="4"/>
</dbReference>
<feature type="domain" description="C2H2-type" evidence="6">
    <location>
        <begin position="42"/>
        <end position="70"/>
    </location>
</feature>
<reference evidence="7" key="1">
    <citation type="journal article" date="2023" name="Mol. Biol. Evol.">
        <title>Third-Generation Sequencing Reveals the Adaptive Role of the Epigenome in Three Deep-Sea Polychaetes.</title>
        <authorList>
            <person name="Perez M."/>
            <person name="Aroh O."/>
            <person name="Sun Y."/>
            <person name="Lan Y."/>
            <person name="Juniper S.K."/>
            <person name="Young C.R."/>
            <person name="Angers B."/>
            <person name="Qian P.Y."/>
        </authorList>
    </citation>
    <scope>NUCLEOTIDE SEQUENCE</scope>
    <source>
        <strain evidence="7">R07B-5</strain>
    </source>
</reference>
<feature type="domain" description="C2H2-type" evidence="6">
    <location>
        <begin position="14"/>
        <end position="41"/>
    </location>
</feature>
<keyword evidence="2" id="KW-0677">Repeat</keyword>
<sequence>MWRHHEAQHTSRRFVCEYCGKALRSKVALTLHVRIHLGVKPHVCQICGHAFRQSSVLKCHQRSIHEAHPHHLLCHECPYTTSKKTSLDLHCYRRHAVALPSNISIYRCDMCKFETVSKTTLQCHVRRHLGEWGCLTSW</sequence>